<proteinExistence type="predicted"/>
<dbReference type="RefSeq" id="WP_183404883.1">
    <property type="nucleotide sequence ID" value="NZ_JACHGG010000006.1"/>
</dbReference>
<organism evidence="3 4">
    <name type="scientific">Hymenobacter luteus</name>
    <dbReference type="NCBI Taxonomy" id="1411122"/>
    <lineage>
        <taxon>Bacteria</taxon>
        <taxon>Pseudomonadati</taxon>
        <taxon>Bacteroidota</taxon>
        <taxon>Cytophagia</taxon>
        <taxon>Cytophagales</taxon>
        <taxon>Hymenobacteraceae</taxon>
        <taxon>Hymenobacter</taxon>
    </lineage>
</organism>
<feature type="domain" description="Amidase" evidence="2">
    <location>
        <begin position="70"/>
        <end position="521"/>
    </location>
</feature>
<dbReference type="EC" id="3.5.1.4" evidence="3"/>
<dbReference type="Gene3D" id="3.90.1300.10">
    <property type="entry name" value="Amidase signature (AS) domain"/>
    <property type="match status" value="1"/>
</dbReference>
<evidence type="ECO:0000256" key="1">
    <source>
        <dbReference type="SAM" id="SignalP"/>
    </source>
</evidence>
<feature type="chain" id="PRO_5031317121" evidence="1">
    <location>
        <begin position="19"/>
        <end position="546"/>
    </location>
</feature>
<protein>
    <submittedName>
        <fullName evidence="3">Amidase</fullName>
        <ecNumber evidence="3">3.5.1.4</ecNumber>
    </submittedName>
</protein>
<dbReference type="PANTHER" id="PTHR42678">
    <property type="entry name" value="AMIDASE"/>
    <property type="match status" value="1"/>
</dbReference>
<dbReference type="NCBIfam" id="NF006006">
    <property type="entry name" value="PRK08137.1"/>
    <property type="match status" value="1"/>
</dbReference>
<gene>
    <name evidence="3" type="ORF">HNQ93_003698</name>
</gene>
<dbReference type="Proteomes" id="UP000532746">
    <property type="component" value="Unassembled WGS sequence"/>
</dbReference>
<keyword evidence="4" id="KW-1185">Reference proteome</keyword>
<feature type="signal peptide" evidence="1">
    <location>
        <begin position="1"/>
        <end position="18"/>
    </location>
</feature>
<dbReference type="PANTHER" id="PTHR42678:SF34">
    <property type="entry name" value="OS04G0183300 PROTEIN"/>
    <property type="match status" value="1"/>
</dbReference>
<dbReference type="AlphaFoldDB" id="A0A7W9T4B4"/>
<reference evidence="3 4" key="1">
    <citation type="submission" date="2020-08" db="EMBL/GenBank/DDBJ databases">
        <title>Genomic Encyclopedia of Type Strains, Phase IV (KMG-IV): sequencing the most valuable type-strain genomes for metagenomic binning, comparative biology and taxonomic classification.</title>
        <authorList>
            <person name="Goeker M."/>
        </authorList>
    </citation>
    <scope>NUCLEOTIDE SEQUENCE [LARGE SCALE GENOMIC DNA]</scope>
    <source>
        <strain evidence="3 4">DSM 26718</strain>
    </source>
</reference>
<keyword evidence="1" id="KW-0732">Signal</keyword>
<sequence length="546" mass="57360">MHRRLFLRHAALATTALAALPLSVCSPSESTPPGSTPAAAAEPAGFALHEATLADLQAYQQQGRYSARQLAELYLKRIEELNHKGPTLRAVLSTNPDALRLADALDQERRAGRVRGPLHGIPILLKDNIDTGDAQPTTAGALVLAGHRARQDAFIVRQLRAAGAVVLGKANLSEWSNFRSTHSSNGWSTLGGQTRNPYVLDRSPNGSSSGSAVAVAANLCAAAVGTETDGSVVSPASACGLVGLKPTVGLLSRAGIIPISSTQDTAGPMARTVRDAALLLGALAGPPVPDPADPATAARAGHAPTDYTTYLQASALRDQRLGVEKSYLRDPSAAGDLLRQAAAELKKLGAALVEVELPRPLKPIGDIEMEVLLYEFKDGVNRYLASAGAPVKSLADVIAFNRQNEARVMPFFEQELLEKAEKTDGLNSAKYRAALARSNGESRRGLDRLFAEHQLVGLVGITAGPAWSLDLVHGDSDAGQSFTTPAATAGYPHLTVPMGQVHGLPVGLSFVGPAWSEARLLGLGYAYEQATRHRRAPTFLAGLAGQ</sequence>
<dbReference type="InterPro" id="IPR036928">
    <property type="entry name" value="AS_sf"/>
</dbReference>
<dbReference type="EMBL" id="JACHGG010000006">
    <property type="protein sequence ID" value="MBB6060823.1"/>
    <property type="molecule type" value="Genomic_DNA"/>
</dbReference>
<accession>A0A7W9T4B4</accession>
<dbReference type="GO" id="GO:0004040">
    <property type="term" value="F:amidase activity"/>
    <property type="evidence" value="ECO:0007669"/>
    <property type="project" value="UniProtKB-EC"/>
</dbReference>
<comment type="caution">
    <text evidence="3">The sequence shown here is derived from an EMBL/GenBank/DDBJ whole genome shotgun (WGS) entry which is preliminary data.</text>
</comment>
<keyword evidence="3" id="KW-0378">Hydrolase</keyword>
<evidence type="ECO:0000259" key="2">
    <source>
        <dbReference type="Pfam" id="PF01425"/>
    </source>
</evidence>
<dbReference type="Pfam" id="PF01425">
    <property type="entry name" value="Amidase"/>
    <property type="match status" value="1"/>
</dbReference>
<dbReference type="SUPFAM" id="SSF75304">
    <property type="entry name" value="Amidase signature (AS) enzymes"/>
    <property type="match status" value="1"/>
</dbReference>
<evidence type="ECO:0000313" key="4">
    <source>
        <dbReference type="Proteomes" id="UP000532746"/>
    </source>
</evidence>
<evidence type="ECO:0000313" key="3">
    <source>
        <dbReference type="EMBL" id="MBB6060823.1"/>
    </source>
</evidence>
<dbReference type="InterPro" id="IPR023631">
    <property type="entry name" value="Amidase_dom"/>
</dbReference>
<name>A0A7W9T4B4_9BACT</name>